<dbReference type="Pfam" id="PF20454">
    <property type="entry name" value="GpA_nuclease"/>
    <property type="match status" value="1"/>
</dbReference>
<dbReference type="InterPro" id="IPR046453">
    <property type="entry name" value="GpA_ATPase"/>
</dbReference>
<gene>
    <name evidence="4" type="ORF">G3N56_07920</name>
</gene>
<dbReference type="EMBL" id="JAAGRQ010000024">
    <property type="protein sequence ID" value="NDY56669.1"/>
    <property type="molecule type" value="Genomic_DNA"/>
</dbReference>
<accession>A0A7K3NN95</accession>
<dbReference type="Proteomes" id="UP000469724">
    <property type="component" value="Unassembled WGS sequence"/>
</dbReference>
<comment type="caution">
    <text evidence="4">The sequence shown here is derived from an EMBL/GenBank/DDBJ whole genome shotgun (WGS) entry which is preliminary data.</text>
</comment>
<feature type="domain" description="Terminase large subunit GpA endonuclease" evidence="3">
    <location>
        <begin position="351"/>
        <end position="626"/>
    </location>
</feature>
<dbReference type="AlphaFoldDB" id="A0A7K3NN95"/>
<evidence type="ECO:0008006" key="6">
    <source>
        <dbReference type="Google" id="ProtNLM"/>
    </source>
</evidence>
<name>A0A7K3NN95_9BACT</name>
<sequence length="660" mass="74525">MTDPARWLVPPPKKTPERVQGDAAWLRSIGLSGIPRGKFAFWFSGTVRSAFRAPSGILPSQWAERYFVVTEGSRPGPWRNANAPYLAGIMDAWAEPYVRDVAVCAAPQLGKSKIAEIILGYIADRDPALAQYIVPDEATADDLVEDRLKPMFSASPRLASLTTGKPGDMTKKRLKLKNMSIQLAWAGSVTRIARVAAKYQFKDEVDKFPFTPSKKEASSDALIKKRQRTFRWDRKALDISTPTTETGPIWLAWLRANARFYWFARCPDCGCEQRLVSADQDGRPRLRWPDDVRDPDKVQDEGLAWYECERCGARWDDVRRDRAVAHGVWREERTGLELFAHLRRYRPPRIAFHLSALYSPFVSLSESAAALLKGTKDKVALKDYCNGYEATPWRDYTAERAEKAILALADERPRGLVPGGGRVACLVAGVDTQQDGFVYVIRAVGWGMERETWLVREGLVDSFEALARVLWQDTYRDAAGNDHQVRLVVQDSQGDKTSDVYDFCVANRGRILAYKGERRMSRPFSFTNIEFYPGDTRPIPGGLKLLRVDTTFFKNRLSGKLAILPTDPGSFHLHAEATDDYARQMCAEYWDEDEAAWLCPPKRANHFWDCEVMALVAAEVLGVQHWSPDDEVEDEPEEDPAQDGGGGHSGLPGWFQNRRR</sequence>
<evidence type="ECO:0000313" key="5">
    <source>
        <dbReference type="Proteomes" id="UP000469724"/>
    </source>
</evidence>
<evidence type="ECO:0000259" key="2">
    <source>
        <dbReference type="Pfam" id="PF05876"/>
    </source>
</evidence>
<protein>
    <recommendedName>
        <fullName evidence="6">Phage terminase large subunit family protein</fullName>
    </recommendedName>
</protein>
<dbReference type="Pfam" id="PF05876">
    <property type="entry name" value="GpA_ATPase"/>
    <property type="match status" value="1"/>
</dbReference>
<organism evidence="4 5">
    <name type="scientific">Desulfolutivibrio sulfodismutans</name>
    <dbReference type="NCBI Taxonomy" id="63561"/>
    <lineage>
        <taxon>Bacteria</taxon>
        <taxon>Pseudomonadati</taxon>
        <taxon>Thermodesulfobacteriota</taxon>
        <taxon>Desulfovibrionia</taxon>
        <taxon>Desulfovibrionales</taxon>
        <taxon>Desulfovibrionaceae</taxon>
        <taxon>Desulfolutivibrio</taxon>
    </lineage>
</organism>
<keyword evidence="5" id="KW-1185">Reference proteome</keyword>
<dbReference type="Gene3D" id="3.40.50.300">
    <property type="entry name" value="P-loop containing nucleotide triphosphate hydrolases"/>
    <property type="match status" value="1"/>
</dbReference>
<feature type="compositionally biased region" description="Acidic residues" evidence="1">
    <location>
        <begin position="629"/>
        <end position="641"/>
    </location>
</feature>
<dbReference type="InterPro" id="IPR027417">
    <property type="entry name" value="P-loop_NTPase"/>
</dbReference>
<proteinExistence type="predicted"/>
<evidence type="ECO:0000256" key="1">
    <source>
        <dbReference type="SAM" id="MobiDB-lite"/>
    </source>
</evidence>
<evidence type="ECO:0000259" key="3">
    <source>
        <dbReference type="Pfam" id="PF20454"/>
    </source>
</evidence>
<dbReference type="GO" id="GO:0016887">
    <property type="term" value="F:ATP hydrolysis activity"/>
    <property type="evidence" value="ECO:0007669"/>
    <property type="project" value="InterPro"/>
</dbReference>
<dbReference type="InterPro" id="IPR046454">
    <property type="entry name" value="GpA_endonuclease"/>
</dbReference>
<feature type="region of interest" description="Disordered" evidence="1">
    <location>
        <begin position="627"/>
        <end position="660"/>
    </location>
</feature>
<dbReference type="GO" id="GO:0004519">
    <property type="term" value="F:endonuclease activity"/>
    <property type="evidence" value="ECO:0007669"/>
    <property type="project" value="InterPro"/>
</dbReference>
<evidence type="ECO:0000313" key="4">
    <source>
        <dbReference type="EMBL" id="NDY56669.1"/>
    </source>
</evidence>
<reference evidence="4 5" key="1">
    <citation type="submission" date="2020-02" db="EMBL/GenBank/DDBJ databases">
        <title>Comparative genomics of sulfur disproportionating microorganisms.</title>
        <authorList>
            <person name="Ward L.M."/>
            <person name="Bertran E."/>
            <person name="Johnston D.T."/>
        </authorList>
    </citation>
    <scope>NUCLEOTIDE SEQUENCE [LARGE SCALE GENOMIC DNA]</scope>
    <source>
        <strain evidence="4 5">DSM 3696</strain>
    </source>
</reference>
<dbReference type="RefSeq" id="WP_163301722.1">
    <property type="nucleotide sequence ID" value="NZ_JAAGRQ010000024.1"/>
</dbReference>
<feature type="domain" description="Phage terminase large subunit GpA ATPase" evidence="2">
    <location>
        <begin position="73"/>
        <end position="329"/>
    </location>
</feature>